<dbReference type="AlphaFoldDB" id="A0A0V0SFE3"/>
<evidence type="ECO:0000313" key="3">
    <source>
        <dbReference type="Proteomes" id="UP000054630"/>
    </source>
</evidence>
<proteinExistence type="predicted"/>
<evidence type="ECO:0000313" key="2">
    <source>
        <dbReference type="EMBL" id="KRX25416.1"/>
    </source>
</evidence>
<protein>
    <submittedName>
        <fullName evidence="2">Uncharacterized protein</fullName>
    </submittedName>
</protein>
<name>A0A0V0SFE3_9BILA</name>
<gene>
    <name evidence="2" type="ORF">T07_13441</name>
</gene>
<reference evidence="2 3" key="1">
    <citation type="submission" date="2015-01" db="EMBL/GenBank/DDBJ databases">
        <title>Evolution of Trichinella species and genotypes.</title>
        <authorList>
            <person name="Korhonen P.K."/>
            <person name="Edoardo P."/>
            <person name="Giuseppe L.R."/>
            <person name="Gasser R.B."/>
        </authorList>
    </citation>
    <scope>NUCLEOTIDE SEQUENCE [LARGE SCALE GENOMIC DNA]</scope>
    <source>
        <strain evidence="2">ISS37</strain>
    </source>
</reference>
<organism evidence="2 3">
    <name type="scientific">Trichinella nelsoni</name>
    <dbReference type="NCBI Taxonomy" id="6336"/>
    <lineage>
        <taxon>Eukaryota</taxon>
        <taxon>Metazoa</taxon>
        <taxon>Ecdysozoa</taxon>
        <taxon>Nematoda</taxon>
        <taxon>Enoplea</taxon>
        <taxon>Dorylaimia</taxon>
        <taxon>Trichinellida</taxon>
        <taxon>Trichinellidae</taxon>
        <taxon>Trichinella</taxon>
    </lineage>
</organism>
<feature type="region of interest" description="Disordered" evidence="1">
    <location>
        <begin position="29"/>
        <end position="64"/>
    </location>
</feature>
<evidence type="ECO:0000256" key="1">
    <source>
        <dbReference type="SAM" id="MobiDB-lite"/>
    </source>
</evidence>
<accession>A0A0V0SFE3</accession>
<keyword evidence="3" id="KW-1185">Reference proteome</keyword>
<comment type="caution">
    <text evidence="2">The sequence shown here is derived from an EMBL/GenBank/DDBJ whole genome shotgun (WGS) entry which is preliminary data.</text>
</comment>
<dbReference type="EMBL" id="JYDL01000012">
    <property type="protein sequence ID" value="KRX25416.1"/>
    <property type="molecule type" value="Genomic_DNA"/>
</dbReference>
<dbReference type="Proteomes" id="UP000054630">
    <property type="component" value="Unassembled WGS sequence"/>
</dbReference>
<sequence>MRWTAVTDGTVLKQRRTRRYLRKIRYNRGLSGNLRRGESQVPVTAHRQPTTRNGQHRKQNTSSM</sequence>
<feature type="compositionally biased region" description="Basic residues" evidence="1">
    <location>
        <begin position="54"/>
        <end position="64"/>
    </location>
</feature>